<proteinExistence type="predicted"/>
<evidence type="ECO:0000313" key="1">
    <source>
        <dbReference type="EMBL" id="GAC25695.1"/>
    </source>
</evidence>
<accession>K6ZQT5</accession>
<organism evidence="1 2">
    <name type="scientific">Paraglaciecola mesophila KMM 241</name>
    <dbReference type="NCBI Taxonomy" id="1128912"/>
    <lineage>
        <taxon>Bacteria</taxon>
        <taxon>Pseudomonadati</taxon>
        <taxon>Pseudomonadota</taxon>
        <taxon>Gammaproteobacteria</taxon>
        <taxon>Alteromonadales</taxon>
        <taxon>Alteromonadaceae</taxon>
        <taxon>Paraglaciecola</taxon>
    </lineage>
</organism>
<comment type="caution">
    <text evidence="1">The sequence shown here is derived from an EMBL/GenBank/DDBJ whole genome shotgun (WGS) entry which is preliminary data.</text>
</comment>
<dbReference type="AlphaFoldDB" id="K6ZQT5"/>
<name>K6ZQT5_9ALTE</name>
<gene>
    <name evidence="1" type="ORF">GMES_3418</name>
</gene>
<protein>
    <submittedName>
        <fullName evidence="1">Uncharacterized protein</fullName>
    </submittedName>
</protein>
<dbReference type="Proteomes" id="UP000006263">
    <property type="component" value="Unassembled WGS sequence"/>
</dbReference>
<reference evidence="1 2" key="1">
    <citation type="journal article" date="2017" name="Antonie Van Leeuwenhoek">
        <title>Rhizobium rhizosphaerae sp. nov., a novel species isolated from rice rhizosphere.</title>
        <authorList>
            <person name="Zhao J.J."/>
            <person name="Zhang J."/>
            <person name="Zhang R.J."/>
            <person name="Zhang C.W."/>
            <person name="Yin H.Q."/>
            <person name="Zhang X.X."/>
        </authorList>
    </citation>
    <scope>NUCLEOTIDE SEQUENCE [LARGE SCALE GENOMIC DNA]</scope>
    <source>
        <strain evidence="1 2">KMM 241</strain>
    </source>
</reference>
<evidence type="ECO:0000313" key="2">
    <source>
        <dbReference type="Proteomes" id="UP000006263"/>
    </source>
</evidence>
<dbReference type="EMBL" id="BAEP01000065">
    <property type="protein sequence ID" value="GAC25695.1"/>
    <property type="molecule type" value="Genomic_DNA"/>
</dbReference>
<sequence length="46" mass="5424">MCLYCLLLNESRLQSGTQWGQQERALPHCFNGKRNALNMYFTQLVF</sequence>